<name>A0ABY8U8T0_TETOB</name>
<evidence type="ECO:0000256" key="1">
    <source>
        <dbReference type="SAM" id="Coils"/>
    </source>
</evidence>
<dbReference type="EMBL" id="CP126215">
    <property type="protein sequence ID" value="WIA17494.1"/>
    <property type="molecule type" value="Genomic_DNA"/>
</dbReference>
<accession>A0ABY8U8T0</accession>
<dbReference type="InterPro" id="IPR039889">
    <property type="entry name" value="CCD33"/>
</dbReference>
<evidence type="ECO:0008006" key="5">
    <source>
        <dbReference type="Google" id="ProtNLM"/>
    </source>
</evidence>
<dbReference type="PANTHER" id="PTHR21623:SF2">
    <property type="entry name" value="COILED-COIL DOMAIN-CONTAINING PROTEIN 33"/>
    <property type="match status" value="1"/>
</dbReference>
<evidence type="ECO:0000313" key="3">
    <source>
        <dbReference type="EMBL" id="WIA17494.1"/>
    </source>
</evidence>
<evidence type="ECO:0000313" key="4">
    <source>
        <dbReference type="Proteomes" id="UP001244341"/>
    </source>
</evidence>
<evidence type="ECO:0000256" key="2">
    <source>
        <dbReference type="SAM" id="MobiDB-lite"/>
    </source>
</evidence>
<feature type="region of interest" description="Disordered" evidence="2">
    <location>
        <begin position="143"/>
        <end position="163"/>
    </location>
</feature>
<sequence length="553" mass="58364">MAYSGSGRILRLVVLGVRAQRPRSADGQLVPPSAFVALKSAADAAAHRQPQAITRAAPAGQNPVWSQLLQLRYPEQALPHERLQVSVLHEGSGLLLLKGSVPLSCLIPGQHYSLAVALSDACCLYLTLVLGLASTALALPGSWPEQQQSPHATASPAPLRTQQQQQQQQCSSLRCASQDVLETLVGDALAKQQTLERLQRSLDVAESRREMAACRLADVQAQNSKLSADLQHLRQLTLERTRNAELVHRLQQLHAEQVDVIELQKQYAELQEAHYQQSQLLCDQEASTAAIAALRKVLSDQEAVISRLEALLAAAAGRAKEGEGWRSTADALQAEVMRLREELARLQAVHPADEIAEAAARAAAAAAEQQAAAAALAERDHAALANAAEFEARLSSKESERLAAAMRAERAEAAATAAQNELLDVTKRYAREIAQLKTKLAEKDAQLLGGFGSLANLCLSELGPGSSLQLNPAGFQNHAAAGLGFGQYAAGAPLETLWGFNNLGYNQGLQLQQGLGGGLSNGFDATAGGAAAAAAAGRAAFGVPQAAESADAA</sequence>
<feature type="coiled-coil region" evidence="1">
    <location>
        <begin position="408"/>
        <end position="446"/>
    </location>
</feature>
<keyword evidence="1" id="KW-0175">Coiled coil</keyword>
<gene>
    <name evidence="3" type="ORF">OEZ85_014332</name>
</gene>
<dbReference type="PANTHER" id="PTHR21623">
    <property type="entry name" value="SPERIOLIN-BINDING FACTOR"/>
    <property type="match status" value="1"/>
</dbReference>
<feature type="coiled-coil region" evidence="1">
    <location>
        <begin position="188"/>
        <end position="349"/>
    </location>
</feature>
<organism evidence="3 4">
    <name type="scientific">Tetradesmus obliquus</name>
    <name type="common">Green alga</name>
    <name type="synonym">Acutodesmus obliquus</name>
    <dbReference type="NCBI Taxonomy" id="3088"/>
    <lineage>
        <taxon>Eukaryota</taxon>
        <taxon>Viridiplantae</taxon>
        <taxon>Chlorophyta</taxon>
        <taxon>core chlorophytes</taxon>
        <taxon>Chlorophyceae</taxon>
        <taxon>CS clade</taxon>
        <taxon>Sphaeropleales</taxon>
        <taxon>Scenedesmaceae</taxon>
        <taxon>Tetradesmus</taxon>
    </lineage>
</organism>
<dbReference type="Proteomes" id="UP001244341">
    <property type="component" value="Chromosome 8b"/>
</dbReference>
<proteinExistence type="predicted"/>
<protein>
    <recommendedName>
        <fullName evidence="5">C2 domain-containing protein</fullName>
    </recommendedName>
</protein>
<keyword evidence="4" id="KW-1185">Reference proteome</keyword>
<reference evidence="3 4" key="1">
    <citation type="submission" date="2023-05" db="EMBL/GenBank/DDBJ databases">
        <title>A 100% complete, gapless, phased diploid assembly of the Scenedesmus obliquus UTEX 3031 genome.</title>
        <authorList>
            <person name="Biondi T.C."/>
            <person name="Hanschen E.R."/>
            <person name="Kwon T."/>
            <person name="Eng W."/>
            <person name="Kruse C.P.S."/>
            <person name="Koehler S.I."/>
            <person name="Kunde Y."/>
            <person name="Gleasner C.D."/>
            <person name="You Mak K.T."/>
            <person name="Polle J."/>
            <person name="Hovde B.T."/>
            <person name="Starkenburg S.R."/>
        </authorList>
    </citation>
    <scope>NUCLEOTIDE SEQUENCE [LARGE SCALE GENOMIC DNA]</scope>
    <source>
        <strain evidence="3 4">DOE0152z</strain>
    </source>
</reference>